<proteinExistence type="predicted"/>
<evidence type="ECO:0000313" key="2">
    <source>
        <dbReference type="Proteomes" id="UP000050761"/>
    </source>
</evidence>
<sequence length="128" mass="14643">MIAVIAVLVSGDGRCGRGGDGGRAGRDAVHREHQNQWRRLDDVVVPTRRSRAECECFRRRRRKSASFRRLAAACQHQFIYTTIEYPSKKPFVIIERANEQRPPASNGNSATLHWFLQLSFSWPAIVKH</sequence>
<keyword evidence="2" id="KW-1185">Reference proteome</keyword>
<dbReference type="AlphaFoldDB" id="A0A183FVV1"/>
<organism evidence="2 3">
    <name type="scientific">Heligmosomoides polygyrus</name>
    <name type="common">Parasitic roundworm</name>
    <dbReference type="NCBI Taxonomy" id="6339"/>
    <lineage>
        <taxon>Eukaryota</taxon>
        <taxon>Metazoa</taxon>
        <taxon>Ecdysozoa</taxon>
        <taxon>Nematoda</taxon>
        <taxon>Chromadorea</taxon>
        <taxon>Rhabditida</taxon>
        <taxon>Rhabditina</taxon>
        <taxon>Rhabditomorpha</taxon>
        <taxon>Strongyloidea</taxon>
        <taxon>Heligmosomidae</taxon>
        <taxon>Heligmosomoides</taxon>
    </lineage>
</organism>
<reference evidence="1 2" key="1">
    <citation type="submission" date="2018-11" db="EMBL/GenBank/DDBJ databases">
        <authorList>
            <consortium name="Pathogen Informatics"/>
        </authorList>
    </citation>
    <scope>NUCLEOTIDE SEQUENCE [LARGE SCALE GENOMIC DNA]</scope>
</reference>
<accession>A0A3P8D860</accession>
<evidence type="ECO:0000313" key="1">
    <source>
        <dbReference type="EMBL" id="VDO92422.1"/>
    </source>
</evidence>
<dbReference type="EMBL" id="UZAH01027523">
    <property type="protein sequence ID" value="VDO92422.1"/>
    <property type="molecule type" value="Genomic_DNA"/>
</dbReference>
<name>A0A183FVV1_HELPZ</name>
<accession>A0A183FVV1</accession>
<dbReference type="Proteomes" id="UP000050761">
    <property type="component" value="Unassembled WGS sequence"/>
</dbReference>
<protein>
    <submittedName>
        <fullName evidence="3">Secreted protein</fullName>
    </submittedName>
</protein>
<dbReference type="WBParaSite" id="HPBE_0001249701-mRNA-1">
    <property type="protein sequence ID" value="HPBE_0001249701-mRNA-1"/>
    <property type="gene ID" value="HPBE_0001249701"/>
</dbReference>
<evidence type="ECO:0000313" key="3">
    <source>
        <dbReference type="WBParaSite" id="HPBE_0001249701-mRNA-1"/>
    </source>
</evidence>
<reference evidence="3" key="2">
    <citation type="submission" date="2019-09" db="UniProtKB">
        <authorList>
            <consortium name="WormBaseParasite"/>
        </authorList>
    </citation>
    <scope>IDENTIFICATION</scope>
</reference>
<gene>
    <name evidence="1" type="ORF">HPBE_LOCUS12498</name>
</gene>